<proteinExistence type="predicted"/>
<keyword evidence="1" id="KW-1133">Transmembrane helix</keyword>
<dbReference type="AlphaFoldDB" id="A0A951Q4C6"/>
<organism evidence="2 3">
    <name type="scientific">Mojavia pulchra JT2-VF2</name>
    <dbReference type="NCBI Taxonomy" id="287848"/>
    <lineage>
        <taxon>Bacteria</taxon>
        <taxon>Bacillati</taxon>
        <taxon>Cyanobacteriota</taxon>
        <taxon>Cyanophyceae</taxon>
        <taxon>Nostocales</taxon>
        <taxon>Nostocaceae</taxon>
    </lineage>
</organism>
<name>A0A951Q4C6_9NOST</name>
<evidence type="ECO:0000256" key="1">
    <source>
        <dbReference type="SAM" id="Phobius"/>
    </source>
</evidence>
<reference evidence="2" key="2">
    <citation type="journal article" date="2022" name="Microbiol. Resour. Announc.">
        <title>Metagenome Sequencing to Explore Phylogenomics of Terrestrial Cyanobacteria.</title>
        <authorList>
            <person name="Ward R.D."/>
            <person name="Stajich J.E."/>
            <person name="Johansen J.R."/>
            <person name="Huntemann M."/>
            <person name="Clum A."/>
            <person name="Foster B."/>
            <person name="Foster B."/>
            <person name="Roux S."/>
            <person name="Palaniappan K."/>
            <person name="Varghese N."/>
            <person name="Mukherjee S."/>
            <person name="Reddy T.B.K."/>
            <person name="Daum C."/>
            <person name="Copeland A."/>
            <person name="Chen I.A."/>
            <person name="Ivanova N.N."/>
            <person name="Kyrpides N.C."/>
            <person name="Shapiro N."/>
            <person name="Eloe-Fadrosh E.A."/>
            <person name="Pietrasiak N."/>
        </authorList>
    </citation>
    <scope>NUCLEOTIDE SEQUENCE</scope>
    <source>
        <strain evidence="2">JT2-VF2</strain>
    </source>
</reference>
<keyword evidence="1" id="KW-0812">Transmembrane</keyword>
<evidence type="ECO:0000313" key="3">
    <source>
        <dbReference type="Proteomes" id="UP000715781"/>
    </source>
</evidence>
<protein>
    <submittedName>
        <fullName evidence="2">Uncharacterized protein</fullName>
    </submittedName>
</protein>
<accession>A0A951Q4C6</accession>
<comment type="caution">
    <text evidence="2">The sequence shown here is derived from an EMBL/GenBank/DDBJ whole genome shotgun (WGS) entry which is preliminary data.</text>
</comment>
<sequence length="54" mass="5855">MDCVTYSGCDRTDFISTTSLAIAWAICVSLIILRLSQSTNITSQKSASETKLLP</sequence>
<dbReference type="EMBL" id="JAHHHN010000017">
    <property type="protein sequence ID" value="MBW4563925.1"/>
    <property type="molecule type" value="Genomic_DNA"/>
</dbReference>
<evidence type="ECO:0000313" key="2">
    <source>
        <dbReference type="EMBL" id="MBW4563925.1"/>
    </source>
</evidence>
<feature type="transmembrane region" description="Helical" evidence="1">
    <location>
        <begin position="14"/>
        <end position="35"/>
    </location>
</feature>
<gene>
    <name evidence="2" type="ORF">KME32_22845</name>
</gene>
<dbReference type="Proteomes" id="UP000715781">
    <property type="component" value="Unassembled WGS sequence"/>
</dbReference>
<reference evidence="2" key="1">
    <citation type="submission" date="2021-05" db="EMBL/GenBank/DDBJ databases">
        <authorList>
            <person name="Pietrasiak N."/>
            <person name="Ward R."/>
            <person name="Stajich J.E."/>
            <person name="Kurbessoian T."/>
        </authorList>
    </citation>
    <scope>NUCLEOTIDE SEQUENCE</scope>
    <source>
        <strain evidence="2">JT2-VF2</strain>
    </source>
</reference>
<keyword evidence="1" id="KW-0472">Membrane</keyword>